<dbReference type="RefSeq" id="WP_115516192.1">
    <property type="nucleotide sequence ID" value="NZ_QRGO01000001.1"/>
</dbReference>
<dbReference type="EMBL" id="QRGO01000001">
    <property type="protein sequence ID" value="RDV04165.1"/>
    <property type="molecule type" value="Genomic_DNA"/>
</dbReference>
<proteinExistence type="predicted"/>
<accession>A0A371B980</accession>
<evidence type="ECO:0000313" key="1">
    <source>
        <dbReference type="EMBL" id="RDV04165.1"/>
    </source>
</evidence>
<evidence type="ECO:0000313" key="2">
    <source>
        <dbReference type="Proteomes" id="UP000263993"/>
    </source>
</evidence>
<sequence length="71" mass="8227">MSQLQFSQSQPRDRGVVDCAKCHSPIYVDKPGSVAIEFSVPCPKCGHRGMYFKRMMRGENEQPERRRTPRE</sequence>
<dbReference type="AlphaFoldDB" id="A0A371B980"/>
<organism evidence="1 2">
    <name type="scientific">Undibacter mobilis</name>
    <dbReference type="NCBI Taxonomy" id="2292256"/>
    <lineage>
        <taxon>Bacteria</taxon>
        <taxon>Pseudomonadati</taxon>
        <taxon>Pseudomonadota</taxon>
        <taxon>Alphaproteobacteria</taxon>
        <taxon>Hyphomicrobiales</taxon>
        <taxon>Nitrobacteraceae</taxon>
        <taxon>Undibacter</taxon>
    </lineage>
</organism>
<reference evidence="2" key="1">
    <citation type="submission" date="2018-08" db="EMBL/GenBank/DDBJ databases">
        <authorList>
            <person name="Kim S.-J."/>
            <person name="Jung G.-Y."/>
        </authorList>
    </citation>
    <scope>NUCLEOTIDE SEQUENCE [LARGE SCALE GENOMIC DNA]</scope>
    <source>
        <strain evidence="2">GY_H</strain>
    </source>
</reference>
<keyword evidence="2" id="KW-1185">Reference proteome</keyword>
<dbReference type="Proteomes" id="UP000263993">
    <property type="component" value="Unassembled WGS sequence"/>
</dbReference>
<protein>
    <submittedName>
        <fullName evidence="1">Uncharacterized protein</fullName>
    </submittedName>
</protein>
<dbReference type="OrthoDB" id="8450546at2"/>
<name>A0A371B980_9BRAD</name>
<gene>
    <name evidence="1" type="ORF">DXH78_05955</name>
</gene>
<comment type="caution">
    <text evidence="1">The sequence shown here is derived from an EMBL/GenBank/DDBJ whole genome shotgun (WGS) entry which is preliminary data.</text>
</comment>